<accession>A0ABN8E997</accession>
<evidence type="ECO:0000313" key="1">
    <source>
        <dbReference type="EMBL" id="CAH0543222.1"/>
    </source>
</evidence>
<dbReference type="EMBL" id="CAKLDM010000005">
    <property type="protein sequence ID" value="CAH0543222.1"/>
    <property type="molecule type" value="Genomic_DNA"/>
</dbReference>
<gene>
    <name evidence="1" type="ORF">VMF7928_04478</name>
</gene>
<dbReference type="Proteomes" id="UP000838748">
    <property type="component" value="Unassembled WGS sequence"/>
</dbReference>
<name>A0ABN8E997_9VIBR</name>
<comment type="caution">
    <text evidence="1">The sequence shown here is derived from an EMBL/GenBank/DDBJ whole genome shotgun (WGS) entry which is preliminary data.</text>
</comment>
<protein>
    <submittedName>
        <fullName evidence="1">Uncharacterized protein</fullName>
    </submittedName>
</protein>
<sequence>MKFINLVCVLFFFIITLTIGLSYFFKSLSENLLVKGVMLILGW</sequence>
<organism evidence="1 2">
    <name type="scientific">Vibrio marisflavi CECT 7928</name>
    <dbReference type="NCBI Taxonomy" id="634439"/>
    <lineage>
        <taxon>Bacteria</taxon>
        <taxon>Pseudomonadati</taxon>
        <taxon>Pseudomonadota</taxon>
        <taxon>Gammaproteobacteria</taxon>
        <taxon>Vibrionales</taxon>
        <taxon>Vibrionaceae</taxon>
        <taxon>Vibrio</taxon>
    </lineage>
</organism>
<proteinExistence type="predicted"/>
<reference evidence="1" key="1">
    <citation type="submission" date="2021-11" db="EMBL/GenBank/DDBJ databases">
        <authorList>
            <person name="Rodrigo-Torres L."/>
            <person name="Arahal R. D."/>
            <person name="Lucena T."/>
        </authorList>
    </citation>
    <scope>NUCLEOTIDE SEQUENCE</scope>
    <source>
        <strain evidence="1">CECT 7928</strain>
    </source>
</reference>
<keyword evidence="2" id="KW-1185">Reference proteome</keyword>
<evidence type="ECO:0000313" key="2">
    <source>
        <dbReference type="Proteomes" id="UP000838748"/>
    </source>
</evidence>